<gene>
    <name evidence="2" type="ORF">H6G24_14100</name>
</gene>
<feature type="domain" description="Gp5/Type VI secretion system Vgr protein OB-fold" evidence="1">
    <location>
        <begin position="30"/>
        <end position="94"/>
    </location>
</feature>
<keyword evidence="3" id="KW-1185">Reference proteome</keyword>
<dbReference type="RefSeq" id="WP_190548529.1">
    <property type="nucleotide sequence ID" value="NZ_CAWPNO010000050.1"/>
</dbReference>
<dbReference type="InterPro" id="IPR006531">
    <property type="entry name" value="Gp5/Vgr_OB"/>
</dbReference>
<protein>
    <recommendedName>
        <fullName evidence="1">Gp5/Type VI secretion system Vgr protein OB-fold domain-containing protein</fullName>
    </recommendedName>
</protein>
<dbReference type="EMBL" id="JACJQH010000019">
    <property type="protein sequence ID" value="MBD2196619.1"/>
    <property type="molecule type" value="Genomic_DNA"/>
</dbReference>
<dbReference type="Proteomes" id="UP000658514">
    <property type="component" value="Unassembled WGS sequence"/>
</dbReference>
<sequence>MEEIFKILLDSNKASQVALDSVGRYNYPVMGIVVNNQDPENKRRVKVSLPSAPQLESDWLRRLLPSPFVDPPLPIVGQTVLVLYAEGVETNGYYISLMNATNPPRDKESVQDDYSESIPGNKVVEIGGDDSLTVKGEFSTTTDKSATHTAEEDFKVEVKRNILMDALQALTLVAAQYVMLKAGQWFIKLYSNGTSEMGGGVLTINCGGYGIELTNCSTLSVNGKQITTLGAVDSDGDVIVNKGW</sequence>
<evidence type="ECO:0000313" key="3">
    <source>
        <dbReference type="Proteomes" id="UP000658514"/>
    </source>
</evidence>
<dbReference type="Pfam" id="PF04717">
    <property type="entry name" value="Phage_base_V"/>
    <property type="match status" value="1"/>
</dbReference>
<dbReference type="SUPFAM" id="SSF69349">
    <property type="entry name" value="Phage fibre proteins"/>
    <property type="match status" value="1"/>
</dbReference>
<evidence type="ECO:0000259" key="1">
    <source>
        <dbReference type="Pfam" id="PF04717"/>
    </source>
</evidence>
<accession>A0ABR8A9U6</accession>
<evidence type="ECO:0000313" key="2">
    <source>
        <dbReference type="EMBL" id="MBD2196619.1"/>
    </source>
</evidence>
<organism evidence="2 3">
    <name type="scientific">Calothrix parietina FACHB-288</name>
    <dbReference type="NCBI Taxonomy" id="2692896"/>
    <lineage>
        <taxon>Bacteria</taxon>
        <taxon>Bacillati</taxon>
        <taxon>Cyanobacteriota</taxon>
        <taxon>Cyanophyceae</taxon>
        <taxon>Nostocales</taxon>
        <taxon>Calotrichaceae</taxon>
        <taxon>Calothrix</taxon>
    </lineage>
</organism>
<name>A0ABR8A9U6_9CYAN</name>
<proteinExistence type="predicted"/>
<reference evidence="2 3" key="1">
    <citation type="journal article" date="2020" name="ISME J.">
        <title>Comparative genomics reveals insights into cyanobacterial evolution and habitat adaptation.</title>
        <authorList>
            <person name="Chen M.Y."/>
            <person name="Teng W.K."/>
            <person name="Zhao L."/>
            <person name="Hu C.X."/>
            <person name="Zhou Y.K."/>
            <person name="Han B.P."/>
            <person name="Song L.R."/>
            <person name="Shu W.S."/>
        </authorList>
    </citation>
    <scope>NUCLEOTIDE SEQUENCE [LARGE SCALE GENOMIC DNA]</scope>
    <source>
        <strain evidence="2 3">FACHB-288</strain>
    </source>
</reference>
<comment type="caution">
    <text evidence="2">The sequence shown here is derived from an EMBL/GenBank/DDBJ whole genome shotgun (WGS) entry which is preliminary data.</text>
</comment>